<name>A0A919W1U7_9ACTN</name>
<dbReference type="EMBL" id="BOQN01000007">
    <property type="protein sequence ID" value="GIM88820.1"/>
    <property type="molecule type" value="Genomic_DNA"/>
</dbReference>
<comment type="caution">
    <text evidence="2">The sequence shown here is derived from an EMBL/GenBank/DDBJ whole genome shotgun (WGS) entry which is preliminary data.</text>
</comment>
<accession>A0A919W1U7</accession>
<proteinExistence type="predicted"/>
<keyword evidence="3" id="KW-1185">Reference proteome</keyword>
<sequence length="120" mass="13256">MSDTRPAIRLIDYMSSDSLDFTNIIGPYGSVEARNRELVRLELLPLGAPEFYGGQQYAPATMADAVGELCWSLRIGNPAEVAKATTQRGVHHALHGWDDEDEDAEPDPYEPHPDQIGLFS</sequence>
<reference evidence="2 3" key="1">
    <citation type="submission" date="2021-03" db="EMBL/GenBank/DDBJ databases">
        <title>Whole genome shotgun sequence of Actinoplanes toevensis NBRC 105298.</title>
        <authorList>
            <person name="Komaki H."/>
            <person name="Tamura T."/>
        </authorList>
    </citation>
    <scope>NUCLEOTIDE SEQUENCE [LARGE SCALE GENOMIC DNA]</scope>
    <source>
        <strain evidence="2 3">NBRC 105298</strain>
    </source>
</reference>
<dbReference type="AlphaFoldDB" id="A0A919W1U7"/>
<evidence type="ECO:0000313" key="2">
    <source>
        <dbReference type="EMBL" id="GIM88820.1"/>
    </source>
</evidence>
<evidence type="ECO:0000313" key="3">
    <source>
        <dbReference type="Proteomes" id="UP000677082"/>
    </source>
</evidence>
<feature type="compositionally biased region" description="Acidic residues" evidence="1">
    <location>
        <begin position="98"/>
        <end position="108"/>
    </location>
</feature>
<gene>
    <name evidence="2" type="ORF">Ato02nite_006130</name>
</gene>
<protein>
    <submittedName>
        <fullName evidence="2">Uncharacterized protein</fullName>
    </submittedName>
</protein>
<dbReference type="Proteomes" id="UP000677082">
    <property type="component" value="Unassembled WGS sequence"/>
</dbReference>
<evidence type="ECO:0000256" key="1">
    <source>
        <dbReference type="SAM" id="MobiDB-lite"/>
    </source>
</evidence>
<dbReference type="RefSeq" id="WP_213004802.1">
    <property type="nucleotide sequence ID" value="NZ_BOQN01000007.1"/>
</dbReference>
<feature type="region of interest" description="Disordered" evidence="1">
    <location>
        <begin position="86"/>
        <end position="120"/>
    </location>
</feature>
<organism evidence="2 3">
    <name type="scientific">Paractinoplanes toevensis</name>
    <dbReference type="NCBI Taxonomy" id="571911"/>
    <lineage>
        <taxon>Bacteria</taxon>
        <taxon>Bacillati</taxon>
        <taxon>Actinomycetota</taxon>
        <taxon>Actinomycetes</taxon>
        <taxon>Micromonosporales</taxon>
        <taxon>Micromonosporaceae</taxon>
        <taxon>Paractinoplanes</taxon>
    </lineage>
</organism>